<comment type="caution">
    <text evidence="2">The sequence shown here is derived from an EMBL/GenBank/DDBJ whole genome shotgun (WGS) entry which is preliminary data.</text>
</comment>
<evidence type="ECO:0000256" key="1">
    <source>
        <dbReference type="SAM" id="MobiDB-lite"/>
    </source>
</evidence>
<feature type="compositionally biased region" description="Low complexity" evidence="1">
    <location>
        <begin position="660"/>
        <end position="672"/>
    </location>
</feature>
<keyword evidence="3" id="KW-1185">Reference proteome</keyword>
<organism evidence="2 3">
    <name type="scientific">Ideonella lacteola</name>
    <dbReference type="NCBI Taxonomy" id="2984193"/>
    <lineage>
        <taxon>Bacteria</taxon>
        <taxon>Pseudomonadati</taxon>
        <taxon>Pseudomonadota</taxon>
        <taxon>Betaproteobacteria</taxon>
        <taxon>Burkholderiales</taxon>
        <taxon>Sphaerotilaceae</taxon>
        <taxon>Ideonella</taxon>
    </lineage>
</organism>
<dbReference type="InterPro" id="IPR011990">
    <property type="entry name" value="TPR-like_helical_dom_sf"/>
</dbReference>
<reference evidence="2 3" key="1">
    <citation type="submission" date="2024-04" db="EMBL/GenBank/DDBJ databases">
        <title>Novel species of the genus Ideonella isolated from streams.</title>
        <authorList>
            <person name="Lu H."/>
        </authorList>
    </citation>
    <scope>NUCLEOTIDE SEQUENCE [LARGE SCALE GENOMIC DNA]</scope>
    <source>
        <strain evidence="2 3">DXS29W</strain>
    </source>
</reference>
<proteinExistence type="predicted"/>
<feature type="region of interest" description="Disordered" evidence="1">
    <location>
        <begin position="654"/>
        <end position="679"/>
    </location>
</feature>
<name>A0ABU9BTG8_9BURK</name>
<protein>
    <submittedName>
        <fullName evidence="2">Tetratricopeptide repeat protein</fullName>
    </submittedName>
</protein>
<gene>
    <name evidence="2" type="ORF">AACH06_15285</name>
</gene>
<dbReference type="Gene3D" id="1.25.40.10">
    <property type="entry name" value="Tetratricopeptide repeat domain"/>
    <property type="match status" value="2"/>
</dbReference>
<dbReference type="SUPFAM" id="SSF48452">
    <property type="entry name" value="TPR-like"/>
    <property type="match status" value="2"/>
</dbReference>
<dbReference type="RefSeq" id="WP_341426713.1">
    <property type="nucleotide sequence ID" value="NZ_JBBUTG010000009.1"/>
</dbReference>
<dbReference type="Proteomes" id="UP001371218">
    <property type="component" value="Unassembled WGS sequence"/>
</dbReference>
<accession>A0ABU9BTG8</accession>
<evidence type="ECO:0000313" key="3">
    <source>
        <dbReference type="Proteomes" id="UP001371218"/>
    </source>
</evidence>
<dbReference type="EMBL" id="JBBUTG010000009">
    <property type="protein sequence ID" value="MEK8032190.1"/>
    <property type="molecule type" value="Genomic_DNA"/>
</dbReference>
<sequence>MLGLAAAAAQAAEPPKPDHSIKAPHYGDVLFYFFQDRPFPALTGLMVSQQFERLPRHEDEAEVLRGGLLLGYGLHREAGEIFSKLIERGAEPAVRDRAWYYLAKIRYQRGSLDEAAQALANIEHALPGALEDERSLLAGQIQLALGDAAGAAQSLRALLARPPAPETKPRAKGEPEPPKPGFFSRIGSWLMDAVTFNFGNTNQPPVSTAPAYARFNLGVALIRSGDVEGGRALLDELGRSPMFSEELRALRDQANVALGFTALTQGDAEGAAKALERVRLEGAHSNKALLGFGWAAAEQKKPAQALVPWMELAGRDPSDPAVLEARIAVPYALAELGAYGQALARYQEAISAYDQEHKALDESIAAIRAGDLVRGLTERNPAEDMGWFLPITQLPEMPHQGHLAPVLAGHEFQEAFKNYRDLNFLSHNLTEWQDKLGIYGDMLDNRRKAFTERLPQVRQQASELRVDTLQRQRDALFAEFQAADAAADGVAYANATERAQQAKIAGAEKLMAEGGDAVKAEMDVDSTAERLRRVSGALTWQLAQALPERRWSTEKALRETDRRLAEVREHDAKLEAAQRDEPAKFDAFAARLNELSARIQALQPRVAALTTEQQQALQDTAVVSLQAQQERLVGYTNQARYAVAQLYDRATQKPGDAMLADQPPADAKAPQQGGSDAKP</sequence>
<evidence type="ECO:0000313" key="2">
    <source>
        <dbReference type="EMBL" id="MEK8032190.1"/>
    </source>
</evidence>